<evidence type="ECO:0000313" key="7">
    <source>
        <dbReference type="Proteomes" id="UP000429644"/>
    </source>
</evidence>
<dbReference type="PANTHER" id="PTHR11706">
    <property type="entry name" value="SOLUTE CARRIER PROTEIN FAMILY 11 MEMBER"/>
    <property type="match status" value="1"/>
</dbReference>
<feature type="transmembrane region" description="Helical" evidence="5">
    <location>
        <begin position="48"/>
        <end position="66"/>
    </location>
</feature>
<reference evidence="6 7" key="1">
    <citation type="submission" date="2019-10" db="EMBL/GenBank/DDBJ databases">
        <title>Georgenia wutianyii sp. nov. and Georgenia yuyongxinii sp. nov. isolated from plateau pika (Ochotona curzoniae) in the Qinghai-Tibet plateau of China.</title>
        <authorList>
            <person name="Tian Z."/>
        </authorList>
    </citation>
    <scope>NUCLEOTIDE SEQUENCE [LARGE SCALE GENOMIC DNA]</scope>
    <source>
        <strain evidence="6 7">JCM 15130</strain>
    </source>
</reference>
<protein>
    <recommendedName>
        <fullName evidence="8">Divalent metal cation transporter</fullName>
    </recommendedName>
</protein>
<dbReference type="EMBL" id="WHPD01003431">
    <property type="protein sequence ID" value="MPV90161.1"/>
    <property type="molecule type" value="Genomic_DNA"/>
</dbReference>
<organism evidence="6 7">
    <name type="scientific">Georgenia ruanii</name>
    <dbReference type="NCBI Taxonomy" id="348442"/>
    <lineage>
        <taxon>Bacteria</taxon>
        <taxon>Bacillati</taxon>
        <taxon>Actinomycetota</taxon>
        <taxon>Actinomycetes</taxon>
        <taxon>Micrococcales</taxon>
        <taxon>Bogoriellaceae</taxon>
        <taxon>Georgenia</taxon>
    </lineage>
</organism>
<evidence type="ECO:0000256" key="5">
    <source>
        <dbReference type="SAM" id="Phobius"/>
    </source>
</evidence>
<dbReference type="Pfam" id="PF01566">
    <property type="entry name" value="Nramp"/>
    <property type="match status" value="1"/>
</dbReference>
<accession>A0A7J9UZU0</accession>
<feature type="transmembrane region" description="Helical" evidence="5">
    <location>
        <begin position="18"/>
        <end position="36"/>
    </location>
</feature>
<evidence type="ECO:0000313" key="6">
    <source>
        <dbReference type="EMBL" id="MPV90161.1"/>
    </source>
</evidence>
<evidence type="ECO:0000256" key="2">
    <source>
        <dbReference type="ARBA" id="ARBA00022692"/>
    </source>
</evidence>
<feature type="transmembrane region" description="Helical" evidence="5">
    <location>
        <begin position="374"/>
        <end position="394"/>
    </location>
</feature>
<sequence>MAQPADAPARISRTHRTGLLGAMFLMATSAIGPGFITQTANFTVELGAAFAFAILASVVVDICVQLNVWRVIGITGLRANELGNRVLPGVGVVLAVLVFAGGLVFNIGNTAGGGLGINATTGLNTTAGGVITAVIAIAVFLSRRAGIAMDRIVVVLGALMILLTLYVAIESGPPVGEALKNMVAPERVDFFVITTLIGGTVGGYITYAGAHRMIDAGVRGPDSVRYISRSSVMGVIITGLMRFLLFLAIFGVVAGGAKLVGENIAAQAFGVAAGELGMRLFGVVLWAASITSVIGAAYTSITFVTKPTASPRTRSLLTCLFIAVSAVVFVVVGQAPSALLIFAGAFNGLILPIGFAVILWVAWRRRDLLRGYRYPRWLLVLGVLAWLLTLYFGYNSFAGISALWT</sequence>
<dbReference type="GO" id="GO:0034755">
    <property type="term" value="P:iron ion transmembrane transport"/>
    <property type="evidence" value="ECO:0007669"/>
    <property type="project" value="TreeGrafter"/>
</dbReference>
<evidence type="ECO:0000256" key="3">
    <source>
        <dbReference type="ARBA" id="ARBA00022989"/>
    </source>
</evidence>
<keyword evidence="7" id="KW-1185">Reference proteome</keyword>
<keyword evidence="4 5" id="KW-0472">Membrane</keyword>
<feature type="transmembrane region" description="Helical" evidence="5">
    <location>
        <begin position="86"/>
        <end position="107"/>
    </location>
</feature>
<dbReference type="GO" id="GO:0015086">
    <property type="term" value="F:cadmium ion transmembrane transporter activity"/>
    <property type="evidence" value="ECO:0007669"/>
    <property type="project" value="TreeGrafter"/>
</dbReference>
<dbReference type="GO" id="GO:0005384">
    <property type="term" value="F:manganese ion transmembrane transporter activity"/>
    <property type="evidence" value="ECO:0007669"/>
    <property type="project" value="TreeGrafter"/>
</dbReference>
<dbReference type="InterPro" id="IPR001046">
    <property type="entry name" value="NRAMP_fam"/>
</dbReference>
<evidence type="ECO:0000256" key="4">
    <source>
        <dbReference type="ARBA" id="ARBA00023136"/>
    </source>
</evidence>
<keyword evidence="2 5" id="KW-0812">Transmembrane</keyword>
<gene>
    <name evidence="6" type="ORF">GB882_15925</name>
</gene>
<feature type="transmembrane region" description="Helical" evidence="5">
    <location>
        <begin position="231"/>
        <end position="253"/>
    </location>
</feature>
<feature type="transmembrane region" description="Helical" evidence="5">
    <location>
        <begin position="152"/>
        <end position="169"/>
    </location>
</feature>
<dbReference type="RefSeq" id="WP_226909792.1">
    <property type="nucleotide sequence ID" value="NZ_BAAAOT010000010.1"/>
</dbReference>
<comment type="subcellular location">
    <subcellularLocation>
        <location evidence="1">Membrane</location>
        <topology evidence="1">Multi-pass membrane protein</topology>
    </subcellularLocation>
</comment>
<evidence type="ECO:0008006" key="8">
    <source>
        <dbReference type="Google" id="ProtNLM"/>
    </source>
</evidence>
<evidence type="ECO:0000256" key="1">
    <source>
        <dbReference type="ARBA" id="ARBA00004141"/>
    </source>
</evidence>
<comment type="caution">
    <text evidence="6">The sequence shown here is derived from an EMBL/GenBank/DDBJ whole genome shotgun (WGS) entry which is preliminary data.</text>
</comment>
<dbReference type="AlphaFoldDB" id="A0A7J9UZU0"/>
<dbReference type="GO" id="GO:0005886">
    <property type="term" value="C:plasma membrane"/>
    <property type="evidence" value="ECO:0007669"/>
    <property type="project" value="TreeGrafter"/>
</dbReference>
<feature type="transmembrane region" description="Helical" evidence="5">
    <location>
        <begin position="339"/>
        <end position="362"/>
    </location>
</feature>
<feature type="transmembrane region" description="Helical" evidence="5">
    <location>
        <begin position="189"/>
        <end position="210"/>
    </location>
</feature>
<feature type="transmembrane region" description="Helical" evidence="5">
    <location>
        <begin position="316"/>
        <end position="333"/>
    </location>
</feature>
<dbReference type="Proteomes" id="UP000429644">
    <property type="component" value="Unassembled WGS sequence"/>
</dbReference>
<dbReference type="PANTHER" id="PTHR11706:SF2">
    <property type="entry name" value="TRANSPORTER PROTEIN"/>
    <property type="match status" value="1"/>
</dbReference>
<keyword evidence="3 5" id="KW-1133">Transmembrane helix</keyword>
<feature type="transmembrane region" description="Helical" evidence="5">
    <location>
        <begin position="283"/>
        <end position="304"/>
    </location>
</feature>
<proteinExistence type="predicted"/>
<name>A0A7J9UZU0_9MICO</name>
<feature type="transmembrane region" description="Helical" evidence="5">
    <location>
        <begin position="119"/>
        <end position="140"/>
    </location>
</feature>